<dbReference type="PROSITE" id="PS50932">
    <property type="entry name" value="HTH_LACI_2"/>
    <property type="match status" value="1"/>
</dbReference>
<keyword evidence="1" id="KW-0805">Transcription regulation</keyword>
<feature type="domain" description="HTH lacI-type" evidence="4">
    <location>
        <begin position="2"/>
        <end position="56"/>
    </location>
</feature>
<dbReference type="GO" id="GO:0003677">
    <property type="term" value="F:DNA binding"/>
    <property type="evidence" value="ECO:0007669"/>
    <property type="project" value="UniProtKB-KW"/>
</dbReference>
<keyword evidence="2 5" id="KW-0238">DNA-binding</keyword>
<keyword evidence="6" id="KW-1185">Reference proteome</keyword>
<dbReference type="InterPro" id="IPR000843">
    <property type="entry name" value="HTH_LacI"/>
</dbReference>
<dbReference type="InterPro" id="IPR046335">
    <property type="entry name" value="LacI/GalR-like_sensor"/>
</dbReference>
<dbReference type="PANTHER" id="PTHR30146:SF109">
    <property type="entry name" value="HTH-TYPE TRANSCRIPTIONAL REGULATOR GALS"/>
    <property type="match status" value="1"/>
</dbReference>
<evidence type="ECO:0000256" key="2">
    <source>
        <dbReference type="ARBA" id="ARBA00023125"/>
    </source>
</evidence>
<dbReference type="EMBL" id="JBHUCX010000058">
    <property type="protein sequence ID" value="MFD1676420.1"/>
    <property type="molecule type" value="Genomic_DNA"/>
</dbReference>
<comment type="caution">
    <text evidence="5">The sequence shown here is derived from an EMBL/GenBank/DDBJ whole genome shotgun (WGS) entry which is preliminary data.</text>
</comment>
<dbReference type="Gene3D" id="1.10.260.40">
    <property type="entry name" value="lambda repressor-like DNA-binding domains"/>
    <property type="match status" value="1"/>
</dbReference>
<dbReference type="Pfam" id="PF00356">
    <property type="entry name" value="LacI"/>
    <property type="match status" value="1"/>
</dbReference>
<organism evidence="5 6">
    <name type="scientific">Alicyclobacillus fodiniaquatilis</name>
    <dbReference type="NCBI Taxonomy" id="1661150"/>
    <lineage>
        <taxon>Bacteria</taxon>
        <taxon>Bacillati</taxon>
        <taxon>Bacillota</taxon>
        <taxon>Bacilli</taxon>
        <taxon>Bacillales</taxon>
        <taxon>Alicyclobacillaceae</taxon>
        <taxon>Alicyclobacillus</taxon>
    </lineage>
</organism>
<dbReference type="Proteomes" id="UP001597079">
    <property type="component" value="Unassembled WGS sequence"/>
</dbReference>
<keyword evidence="3" id="KW-0804">Transcription</keyword>
<evidence type="ECO:0000256" key="1">
    <source>
        <dbReference type="ARBA" id="ARBA00023015"/>
    </source>
</evidence>
<dbReference type="SMART" id="SM00354">
    <property type="entry name" value="HTH_LACI"/>
    <property type="match status" value="1"/>
</dbReference>
<dbReference type="CDD" id="cd01392">
    <property type="entry name" value="HTH_LacI"/>
    <property type="match status" value="1"/>
</dbReference>
<dbReference type="InterPro" id="IPR010982">
    <property type="entry name" value="Lambda_DNA-bd_dom_sf"/>
</dbReference>
<accession>A0ABW4JMT7</accession>
<sequence length="345" mass="38475">MANIDDVARLAGVSKGTVSNVFTQKRGVRKEVAERVLKAAQALNFKPNYWARTLSMKQTSIIGLRMPGENTKFSKFHLSLINGVLQTCFEHGYRLLVNTLATDYQEMPKYMTTNPVDGEIFLDPEHNDARLMQRTELDPPAVVVGRPPEALRHRLCYVDNDNETTAEQVTSYLLELGHRDILFLNTSQQRTVSVDRKRGYEKALIQAGIALKPKLHIFKNPSTPSLDYGFRSIRELVTKGVSFSAVVTDTDKVALGVYRAAAELGLSIPNDISVFAFSDDSVFSPEFHPPLSGVSLNAEELGREAANLLIRRIQDNSAPIVHQTILSNLVVRQSCRNLNSTIIHL</sequence>
<gene>
    <name evidence="5" type="ORF">ACFSB2_17090</name>
</gene>
<evidence type="ECO:0000259" key="4">
    <source>
        <dbReference type="PROSITE" id="PS50932"/>
    </source>
</evidence>
<dbReference type="SUPFAM" id="SSF47413">
    <property type="entry name" value="lambda repressor-like DNA-binding domains"/>
    <property type="match status" value="1"/>
</dbReference>
<evidence type="ECO:0000256" key="3">
    <source>
        <dbReference type="ARBA" id="ARBA00023163"/>
    </source>
</evidence>
<dbReference type="SUPFAM" id="SSF53822">
    <property type="entry name" value="Periplasmic binding protein-like I"/>
    <property type="match status" value="1"/>
</dbReference>
<dbReference type="RefSeq" id="WP_377944321.1">
    <property type="nucleotide sequence ID" value="NZ_JBHUCX010000058.1"/>
</dbReference>
<dbReference type="InterPro" id="IPR028082">
    <property type="entry name" value="Peripla_BP_I"/>
</dbReference>
<evidence type="ECO:0000313" key="5">
    <source>
        <dbReference type="EMBL" id="MFD1676420.1"/>
    </source>
</evidence>
<dbReference type="Gene3D" id="3.40.50.2300">
    <property type="match status" value="2"/>
</dbReference>
<name>A0ABW4JMT7_9BACL</name>
<reference evidence="6" key="1">
    <citation type="journal article" date="2019" name="Int. J. Syst. Evol. Microbiol.">
        <title>The Global Catalogue of Microorganisms (GCM) 10K type strain sequencing project: providing services to taxonomists for standard genome sequencing and annotation.</title>
        <authorList>
            <consortium name="The Broad Institute Genomics Platform"/>
            <consortium name="The Broad Institute Genome Sequencing Center for Infectious Disease"/>
            <person name="Wu L."/>
            <person name="Ma J."/>
        </authorList>
    </citation>
    <scope>NUCLEOTIDE SEQUENCE [LARGE SCALE GENOMIC DNA]</scope>
    <source>
        <strain evidence="6">CGMCC 1.12286</strain>
    </source>
</reference>
<dbReference type="PANTHER" id="PTHR30146">
    <property type="entry name" value="LACI-RELATED TRANSCRIPTIONAL REPRESSOR"/>
    <property type="match status" value="1"/>
</dbReference>
<proteinExistence type="predicted"/>
<evidence type="ECO:0000313" key="6">
    <source>
        <dbReference type="Proteomes" id="UP001597079"/>
    </source>
</evidence>
<protein>
    <submittedName>
        <fullName evidence="5">LacI family DNA-binding transcriptional regulator</fullName>
    </submittedName>
</protein>
<dbReference type="Pfam" id="PF13377">
    <property type="entry name" value="Peripla_BP_3"/>
    <property type="match status" value="1"/>
</dbReference>